<feature type="region of interest" description="Disordered" evidence="4">
    <location>
        <begin position="1"/>
        <end position="41"/>
    </location>
</feature>
<dbReference type="PANTHER" id="PTHR23050">
    <property type="entry name" value="CALCIUM BINDING PROTEIN"/>
    <property type="match status" value="1"/>
</dbReference>
<accession>A0ABQ9VXP0</accession>
<dbReference type="Gene3D" id="1.10.238.10">
    <property type="entry name" value="EF-hand"/>
    <property type="match status" value="2"/>
</dbReference>
<dbReference type="PROSITE" id="PS00018">
    <property type="entry name" value="EF_HAND_1"/>
    <property type="match status" value="1"/>
</dbReference>
<dbReference type="EMBL" id="JASSZA010000004">
    <property type="protein sequence ID" value="KAK2114132.1"/>
    <property type="molecule type" value="Genomic_DNA"/>
</dbReference>
<feature type="domain" description="EF-hand" evidence="5">
    <location>
        <begin position="60"/>
        <end position="95"/>
    </location>
</feature>
<keyword evidence="7" id="KW-1185">Reference proteome</keyword>
<evidence type="ECO:0000313" key="7">
    <source>
        <dbReference type="Proteomes" id="UP001266305"/>
    </source>
</evidence>
<keyword evidence="1" id="KW-0479">Metal-binding</keyword>
<dbReference type="Proteomes" id="UP001266305">
    <property type="component" value="Unassembled WGS sequence"/>
</dbReference>
<gene>
    <name evidence="6" type="primary">CETN2_2</name>
    <name evidence="6" type="ORF">P7K49_008398</name>
</gene>
<dbReference type="SUPFAM" id="SSF47473">
    <property type="entry name" value="EF-hand"/>
    <property type="match status" value="1"/>
</dbReference>
<reference evidence="6 7" key="1">
    <citation type="submission" date="2023-05" db="EMBL/GenBank/DDBJ databases">
        <title>B98-5 Cell Line De Novo Hybrid Assembly: An Optical Mapping Approach.</title>
        <authorList>
            <person name="Kananen K."/>
            <person name="Auerbach J.A."/>
            <person name="Kautto E."/>
            <person name="Blachly J.S."/>
        </authorList>
    </citation>
    <scope>NUCLEOTIDE SEQUENCE [LARGE SCALE GENOMIC DNA]</scope>
    <source>
        <strain evidence="6">B95-8</strain>
        <tissue evidence="6">Cell line</tissue>
    </source>
</reference>
<organism evidence="6 7">
    <name type="scientific">Saguinus oedipus</name>
    <name type="common">Cotton-top tamarin</name>
    <name type="synonym">Oedipomidas oedipus</name>
    <dbReference type="NCBI Taxonomy" id="9490"/>
    <lineage>
        <taxon>Eukaryota</taxon>
        <taxon>Metazoa</taxon>
        <taxon>Chordata</taxon>
        <taxon>Craniata</taxon>
        <taxon>Vertebrata</taxon>
        <taxon>Euteleostomi</taxon>
        <taxon>Mammalia</taxon>
        <taxon>Eutheria</taxon>
        <taxon>Euarchontoglires</taxon>
        <taxon>Primates</taxon>
        <taxon>Haplorrhini</taxon>
        <taxon>Platyrrhini</taxon>
        <taxon>Cebidae</taxon>
        <taxon>Callitrichinae</taxon>
        <taxon>Saguinus</taxon>
    </lineage>
</organism>
<evidence type="ECO:0000256" key="2">
    <source>
        <dbReference type="ARBA" id="ARBA00022737"/>
    </source>
</evidence>
<dbReference type="Pfam" id="PF13499">
    <property type="entry name" value="EF-hand_7"/>
    <property type="match status" value="1"/>
</dbReference>
<dbReference type="InterPro" id="IPR050145">
    <property type="entry name" value="Centrin_CML-like"/>
</dbReference>
<protein>
    <submittedName>
        <fullName evidence="6">Centrin, EF-hand protein</fullName>
    </submittedName>
</protein>
<keyword evidence="3" id="KW-0106">Calcium</keyword>
<comment type="caution">
    <text evidence="6">The sequence shown here is derived from an EMBL/GenBank/DDBJ whole genome shotgun (WGS) entry which is preliminary data.</text>
</comment>
<evidence type="ECO:0000256" key="1">
    <source>
        <dbReference type="ARBA" id="ARBA00022723"/>
    </source>
</evidence>
<evidence type="ECO:0000313" key="6">
    <source>
        <dbReference type="EMBL" id="KAK2114132.1"/>
    </source>
</evidence>
<evidence type="ECO:0000259" key="5">
    <source>
        <dbReference type="PROSITE" id="PS50222"/>
    </source>
</evidence>
<dbReference type="InterPro" id="IPR011992">
    <property type="entry name" value="EF-hand-dom_pair"/>
</dbReference>
<dbReference type="PROSITE" id="PS50222">
    <property type="entry name" value="EF_HAND_2"/>
    <property type="match status" value="2"/>
</dbReference>
<dbReference type="SMART" id="SM00054">
    <property type="entry name" value="EFh"/>
    <property type="match status" value="3"/>
</dbReference>
<feature type="domain" description="EF-hand" evidence="5">
    <location>
        <begin position="96"/>
        <end position="131"/>
    </location>
</feature>
<name>A0ABQ9VXP0_SAGOE</name>
<dbReference type="InterPro" id="IPR018247">
    <property type="entry name" value="EF_Hand_1_Ca_BS"/>
</dbReference>
<proteinExistence type="predicted"/>
<evidence type="ECO:0000256" key="3">
    <source>
        <dbReference type="ARBA" id="ARBA00022837"/>
    </source>
</evidence>
<feature type="compositionally biased region" description="Basic and acidic residues" evidence="4">
    <location>
        <begin position="24"/>
        <end position="37"/>
    </location>
</feature>
<dbReference type="CDD" id="cd00051">
    <property type="entry name" value="EFh"/>
    <property type="match status" value="2"/>
</dbReference>
<keyword evidence="2" id="KW-0677">Repeat</keyword>
<sequence>MASNFKKANMASSAQRKRMSPKPELTEEQKQEIREASDLFDADETGSIDVKELKKMSEKDTKEEILKAFKLFDDDETGKISFKNLKCVAKELGENLTDKELQEMTDEADQNGDGEVSEQEFLRIMKKTSLY</sequence>
<evidence type="ECO:0000256" key="4">
    <source>
        <dbReference type="SAM" id="MobiDB-lite"/>
    </source>
</evidence>
<dbReference type="InterPro" id="IPR002048">
    <property type="entry name" value="EF_hand_dom"/>
</dbReference>